<dbReference type="GO" id="GO:0005886">
    <property type="term" value="C:plasma membrane"/>
    <property type="evidence" value="ECO:0007669"/>
    <property type="project" value="TreeGrafter"/>
</dbReference>
<feature type="signal peptide" evidence="6">
    <location>
        <begin position="1"/>
        <end position="22"/>
    </location>
</feature>
<accession>A0A813R2W5</accession>
<keyword evidence="6" id="KW-0732">Signal</keyword>
<sequence length="1464" mass="163652">MWLFFNALRCFNIIWLVNSVNGQTTSILTSVDSSSGIRISENVSFVKSEVKQSSSVHKPIISSCERWNTSGIIIANSSTNNSTSPFSAFVDMNNTLYVIDKISNTMRAWWKTDNELKLTLKNNDTFSTAFFVTNHGNIFINNDNHSHVKRWTSTSNSPTIIMYINRGCNSLFVDIGNSLYCSINDGHLVVRMHLDANYSQILPAAGTGCIGLTATMLNHQRGIYVNTNFDLYVADTRNDRIQRFGYGDLFGTTVAGTSTASNVSLNSPTSVMLDADDRLYIVDHGNQRIIRIEHDGVRCLIGCSVKSCASPDQLCHPLTAMFDAHGNIFVINQQQNGIQKYSLLINSCEETTVDLKAEPPTTTTKPFSTHSCAQPNVVLFPGQSSYNSPLQFRRSQDFYVGASFKVKCDTLFTIQIKWTIFNCTTNCSVPAKIDPSIDTTTSELTIPAKTLTYGLYELILTVTMSGKHYSVTKQSVFVKINPTGTTAKLVPYGTSVITSGEKRNLVLDPGTHSTDLDENSFNASDWTYSYQCRVYDTKNLKPLTTIDNSIGHPCFFNRKDKHPGWQDSSTDGSVSSITILSGSLKADHTFQFVVYITNLRNATLRALGYLLVKVEITRPSMIAVACVISSMCSENQEYRYINPSTQVALFSEYVGQSHTLSNISWTIYQGQNDSSTNIVRWSRFNHLSSTQKLFYGMNTSNFTAINTLFLQNPQILYWRFEVTYNFSNEASMSALNFIINQPPQNGSCSITPPNGTITTVFTVNCSDWHDDDEIKDYSVYVKSLTGNSSEQIMLAFKPASHIELQLPVGTGPHSFLNITVQIRDSRNCAREVQLKPVAVTADSAAIDTFMNIVQNLDNINTSSPIIEALTSGDQNLVGSVVTSLAQEFNKKSKQDLENAIADGTDATSISISPLGSQRSSNSSSVTINNSTISDYTEKLNTLAGVRDYLMKCTVSLAVLNVDSVKLLAASLAQVTQTTNELTRTSSLLGAQKCHQLAVELHKRARMTSYEDARSAVVQISHCINNIVTAVNAPLQQRGVFLNDSTIHESIDSDEYENDLELNDLILNSIKDEDEESVKTSIRTFYYQKKTANQVAELARTTLSLLTSSLKIHVNVDQQLQINSPSLLMSLEAITVDSLAGKLIQLTDNAPIHMPKNIQINLPKDTSVSLRATIQPLAPIGTSASHANSNMSTTMSLTLFQSNNVEVPFTTSSDQPIEFFISRDPNLLIPPLIAQNITSNFTFHYIDLNKYVTNSNLTVSLHFEVQPMDMNLSYLFTYRFDRSYPTSVNRRWSTLCPLSTYNTTKDRLLHEINVLCFVDVTNESVHTYFLDNRQTAGQQSLIFRFEELNRTEYQQCEQYRTTQNTFRSNALKNLTSDYKLRIYSSGCYYLDKHNNWQSDGLWVGSLTDHYRTQCYSTHLTTFTSHFRMLSFGNYMKEGTFCNRRNLTLFNEAKTTLDQTWANCSS</sequence>
<organism evidence="8 9">
    <name type="scientific">Adineta ricciae</name>
    <name type="common">Rotifer</name>
    <dbReference type="NCBI Taxonomy" id="249248"/>
    <lineage>
        <taxon>Eukaryota</taxon>
        <taxon>Metazoa</taxon>
        <taxon>Spiralia</taxon>
        <taxon>Gnathifera</taxon>
        <taxon>Rotifera</taxon>
        <taxon>Eurotatoria</taxon>
        <taxon>Bdelloidea</taxon>
        <taxon>Adinetida</taxon>
        <taxon>Adinetidae</taxon>
        <taxon>Adineta</taxon>
    </lineage>
</organism>
<reference evidence="8" key="1">
    <citation type="submission" date="2021-02" db="EMBL/GenBank/DDBJ databases">
        <authorList>
            <person name="Nowell W R."/>
        </authorList>
    </citation>
    <scope>NUCLEOTIDE SEQUENCE</scope>
</reference>
<dbReference type="PANTHER" id="PTHR46730:SF1">
    <property type="entry name" value="PLAT DOMAIN-CONTAINING PROTEIN"/>
    <property type="match status" value="1"/>
</dbReference>
<name>A0A813R2W5_ADIRI</name>
<comment type="subcellular location">
    <subcellularLocation>
        <location evidence="1">Membrane</location>
    </subcellularLocation>
</comment>
<feature type="domain" description="PKD/REJ-like" evidence="7">
    <location>
        <begin position="406"/>
        <end position="874"/>
    </location>
</feature>
<evidence type="ECO:0000256" key="6">
    <source>
        <dbReference type="SAM" id="SignalP"/>
    </source>
</evidence>
<evidence type="ECO:0000259" key="7">
    <source>
        <dbReference type="Pfam" id="PF02010"/>
    </source>
</evidence>
<keyword evidence="3" id="KW-0677">Repeat</keyword>
<dbReference type="Pfam" id="PF02010">
    <property type="entry name" value="REJ"/>
    <property type="match status" value="1"/>
</dbReference>
<feature type="chain" id="PRO_5032607526" description="PKD/REJ-like domain-containing protein" evidence="6">
    <location>
        <begin position="23"/>
        <end position="1464"/>
    </location>
</feature>
<dbReference type="SUPFAM" id="SSF101898">
    <property type="entry name" value="NHL repeat"/>
    <property type="match status" value="1"/>
</dbReference>
<gene>
    <name evidence="8" type="ORF">XAT740_LOCUS1696</name>
</gene>
<keyword evidence="5" id="KW-0472">Membrane</keyword>
<proteinExistence type="predicted"/>
<dbReference type="GO" id="GO:0005261">
    <property type="term" value="F:monoatomic cation channel activity"/>
    <property type="evidence" value="ECO:0007669"/>
    <property type="project" value="TreeGrafter"/>
</dbReference>
<keyword evidence="9" id="KW-1185">Reference proteome</keyword>
<dbReference type="InterPro" id="IPR002859">
    <property type="entry name" value="PKD/REJ-like"/>
</dbReference>
<dbReference type="Gene3D" id="2.120.10.30">
    <property type="entry name" value="TolB, C-terminal domain"/>
    <property type="match status" value="1"/>
</dbReference>
<dbReference type="GO" id="GO:0006816">
    <property type="term" value="P:calcium ion transport"/>
    <property type="evidence" value="ECO:0007669"/>
    <property type="project" value="TreeGrafter"/>
</dbReference>
<evidence type="ECO:0000256" key="2">
    <source>
        <dbReference type="ARBA" id="ARBA00022692"/>
    </source>
</evidence>
<keyword evidence="2" id="KW-0812">Transmembrane</keyword>
<comment type="caution">
    <text evidence="8">The sequence shown here is derived from an EMBL/GenBank/DDBJ whole genome shotgun (WGS) entry which is preliminary data.</text>
</comment>
<dbReference type="InterPro" id="IPR011042">
    <property type="entry name" value="6-blade_b-propeller_TolB-like"/>
</dbReference>
<evidence type="ECO:0000256" key="4">
    <source>
        <dbReference type="ARBA" id="ARBA00022989"/>
    </source>
</evidence>
<dbReference type="EMBL" id="CAJNOR010000054">
    <property type="protein sequence ID" value="CAF0775773.1"/>
    <property type="molecule type" value="Genomic_DNA"/>
</dbReference>
<dbReference type="Proteomes" id="UP000663828">
    <property type="component" value="Unassembled WGS sequence"/>
</dbReference>
<evidence type="ECO:0000256" key="3">
    <source>
        <dbReference type="ARBA" id="ARBA00022737"/>
    </source>
</evidence>
<evidence type="ECO:0000313" key="8">
    <source>
        <dbReference type="EMBL" id="CAF0775773.1"/>
    </source>
</evidence>
<evidence type="ECO:0000256" key="1">
    <source>
        <dbReference type="ARBA" id="ARBA00004370"/>
    </source>
</evidence>
<protein>
    <recommendedName>
        <fullName evidence="7">PKD/REJ-like domain-containing protein</fullName>
    </recommendedName>
</protein>
<keyword evidence="4" id="KW-1133">Transmembrane helix</keyword>
<evidence type="ECO:0000313" key="9">
    <source>
        <dbReference type="Proteomes" id="UP000663828"/>
    </source>
</evidence>
<evidence type="ECO:0000256" key="5">
    <source>
        <dbReference type="ARBA" id="ARBA00023136"/>
    </source>
</evidence>
<dbReference type="PANTHER" id="PTHR46730">
    <property type="entry name" value="POLYCYSTIN-1"/>
    <property type="match status" value="1"/>
</dbReference>